<evidence type="ECO:0000256" key="4">
    <source>
        <dbReference type="ARBA" id="ARBA00023139"/>
    </source>
</evidence>
<dbReference type="Proteomes" id="UP000006258">
    <property type="component" value="Unassembled WGS sequence"/>
</dbReference>
<dbReference type="AlphaFoldDB" id="D7VSF5"/>
<evidence type="ECO:0000256" key="2">
    <source>
        <dbReference type="ARBA" id="ARBA00022729"/>
    </source>
</evidence>
<dbReference type="eggNOG" id="COG1462">
    <property type="taxonomic scope" value="Bacteria"/>
</dbReference>
<name>D7VSF5_SPHSI</name>
<dbReference type="GO" id="GO:0030288">
    <property type="term" value="C:outer membrane-bounded periplasmic space"/>
    <property type="evidence" value="ECO:0007669"/>
    <property type="project" value="InterPro"/>
</dbReference>
<gene>
    <name evidence="7" type="primary">csgG</name>
    <name evidence="7" type="ORF">HMPREF0766_13909</name>
</gene>
<accession>D7VSF5</accession>
<dbReference type="OrthoDB" id="1110708at2"/>
<evidence type="ECO:0000313" key="7">
    <source>
        <dbReference type="EMBL" id="EFK56706.1"/>
    </source>
</evidence>
<dbReference type="EMBL" id="ACHA02000012">
    <property type="protein sequence ID" value="EFK56706.1"/>
    <property type="molecule type" value="Genomic_DNA"/>
</dbReference>
<evidence type="ECO:0000256" key="1">
    <source>
        <dbReference type="ARBA" id="ARBA00022475"/>
    </source>
</evidence>
<organism evidence="7 8">
    <name type="scientific">Sphingobacterium spiritivorum ATCC 33861</name>
    <dbReference type="NCBI Taxonomy" id="525373"/>
    <lineage>
        <taxon>Bacteria</taxon>
        <taxon>Pseudomonadati</taxon>
        <taxon>Bacteroidota</taxon>
        <taxon>Sphingobacteriia</taxon>
        <taxon>Sphingobacteriales</taxon>
        <taxon>Sphingobacteriaceae</taxon>
        <taxon>Sphingobacterium</taxon>
    </lineage>
</organism>
<dbReference type="Pfam" id="PF03783">
    <property type="entry name" value="CsgG"/>
    <property type="match status" value="1"/>
</dbReference>
<feature type="signal peptide" evidence="6">
    <location>
        <begin position="1"/>
        <end position="26"/>
    </location>
</feature>
<keyword evidence="8" id="KW-1185">Reference proteome</keyword>
<dbReference type="InterPro" id="IPR011250">
    <property type="entry name" value="OMP/PagP_B-barrel"/>
</dbReference>
<keyword evidence="2 6" id="KW-0732">Signal</keyword>
<keyword evidence="1" id="KW-1003">Cell membrane</keyword>
<dbReference type="PANTHER" id="PTHR41164">
    <property type="entry name" value="CURLI PRODUCTION ASSEMBLY/TRANSPORT COMPONENT CSGG"/>
    <property type="match status" value="1"/>
</dbReference>
<reference evidence="7" key="1">
    <citation type="submission" date="2010-07" db="EMBL/GenBank/DDBJ databases">
        <authorList>
            <person name="Muzny D."/>
            <person name="Qin X."/>
            <person name="Buhay C."/>
            <person name="Dugan-Rocha S."/>
            <person name="Ding Y."/>
            <person name="Chen G."/>
            <person name="Hawes A."/>
            <person name="Holder M."/>
            <person name="Jhangiani S."/>
            <person name="Johnson A."/>
            <person name="Khan Z."/>
            <person name="Li Z."/>
            <person name="Liu W."/>
            <person name="Liu X."/>
            <person name="Perez L."/>
            <person name="Shen H."/>
            <person name="Wang Q."/>
            <person name="Watt J."/>
            <person name="Xi L."/>
            <person name="Xin Y."/>
            <person name="Zhou J."/>
            <person name="Deng J."/>
            <person name="Jiang H."/>
            <person name="Liu Y."/>
            <person name="Qu J."/>
            <person name="Song X.-Z."/>
            <person name="Zhang L."/>
            <person name="Villasana D."/>
            <person name="Johnson A."/>
            <person name="Liu J."/>
            <person name="Liyanage D."/>
            <person name="Lorensuhewa L."/>
            <person name="Robinson T."/>
            <person name="Song A."/>
            <person name="Song B.-B."/>
            <person name="Dinh H."/>
            <person name="Thornton R."/>
            <person name="Coyle M."/>
            <person name="Francisco L."/>
            <person name="Jackson L."/>
            <person name="Javaid M."/>
            <person name="Korchina V."/>
            <person name="Kovar C."/>
            <person name="Mata R."/>
            <person name="Mathew T."/>
            <person name="Ngo R."/>
            <person name="Nguyen L."/>
            <person name="Nguyen N."/>
            <person name="Okwuonu G."/>
            <person name="Ongeri F."/>
            <person name="Pham C."/>
            <person name="Simmons D."/>
            <person name="Wilczek-Boney K."/>
            <person name="Hale W."/>
            <person name="Jakkamsetti A."/>
            <person name="Pham P."/>
            <person name="Ruth R."/>
            <person name="San Lucas F."/>
            <person name="Warren J."/>
            <person name="Zhang J."/>
            <person name="Zhao Z."/>
            <person name="Zhou C."/>
            <person name="Zhu D."/>
            <person name="Lee S."/>
            <person name="Bess C."/>
            <person name="Blankenburg K."/>
            <person name="Forbes L."/>
            <person name="Fu Q."/>
            <person name="Gubbala S."/>
            <person name="Hirani K."/>
            <person name="Jayaseelan J.C."/>
            <person name="Lara F."/>
            <person name="Munidasa M."/>
            <person name="Palculict T."/>
            <person name="Patil S."/>
            <person name="Pu L.-L."/>
            <person name="Saada N."/>
            <person name="Tang L."/>
            <person name="Weissenberger G."/>
            <person name="Zhu Y."/>
            <person name="Hemphill L."/>
            <person name="Shang Y."/>
            <person name="Youmans B."/>
            <person name="Ayvaz T."/>
            <person name="Ross M."/>
            <person name="Santibanez J."/>
            <person name="Aqrawi P."/>
            <person name="Gross S."/>
            <person name="Joshi V."/>
            <person name="Fowler G."/>
            <person name="Nazareth L."/>
            <person name="Reid J."/>
            <person name="Worley K."/>
            <person name="Petrosino J."/>
            <person name="Highlander S."/>
            <person name="Gibbs R."/>
        </authorList>
    </citation>
    <scope>NUCLEOTIDE SEQUENCE [LARGE SCALE GENOMIC DNA]</scope>
    <source>
        <strain evidence="7">ATCC 33861</strain>
    </source>
</reference>
<dbReference type="HOGENOM" id="CLU_575867_0_0_10"/>
<evidence type="ECO:0000256" key="3">
    <source>
        <dbReference type="ARBA" id="ARBA00023136"/>
    </source>
</evidence>
<dbReference type="PANTHER" id="PTHR41164:SF1">
    <property type="entry name" value="CURLI PRODUCTION ASSEMBLY_TRANSPORT COMPONENT CSGG"/>
    <property type="match status" value="1"/>
</dbReference>
<keyword evidence="3" id="KW-0472">Membrane</keyword>
<dbReference type="SUPFAM" id="SSF56925">
    <property type="entry name" value="OMPA-like"/>
    <property type="match status" value="1"/>
</dbReference>
<proteinExistence type="predicted"/>
<comment type="caution">
    <text evidence="7">The sequence shown here is derived from an EMBL/GenBank/DDBJ whole genome shotgun (WGS) entry which is preliminary data.</text>
</comment>
<keyword evidence="5" id="KW-0449">Lipoprotein</keyword>
<dbReference type="PROSITE" id="PS51257">
    <property type="entry name" value="PROKAR_LIPOPROTEIN"/>
    <property type="match status" value="1"/>
</dbReference>
<evidence type="ECO:0000256" key="6">
    <source>
        <dbReference type="SAM" id="SignalP"/>
    </source>
</evidence>
<evidence type="ECO:0000313" key="8">
    <source>
        <dbReference type="Proteomes" id="UP000006258"/>
    </source>
</evidence>
<protein>
    <submittedName>
        <fullName evidence="7">Curli production assembly/transport component CsgG</fullName>
    </submittedName>
</protein>
<dbReference type="Gene3D" id="3.40.50.10610">
    <property type="entry name" value="ABC-type transport auxiliary lipoprotein component"/>
    <property type="match status" value="2"/>
</dbReference>
<evidence type="ECO:0000256" key="5">
    <source>
        <dbReference type="ARBA" id="ARBA00023288"/>
    </source>
</evidence>
<feature type="chain" id="PRO_5003107241" evidence="6">
    <location>
        <begin position="27"/>
        <end position="470"/>
    </location>
</feature>
<keyword evidence="4" id="KW-0564">Palmitate</keyword>
<dbReference type="InterPro" id="IPR005534">
    <property type="entry name" value="Curli_assmbl/transp-comp_CsgG"/>
</dbReference>
<sequence length="470" mass="53252">MHVKCKHTKSLYFFPIILLFISGCSALIKAPTRQEPSTFGEVTPYTRMLRTLPVPKEKTVVAVYKFKDQTGQYKASDNISNWSTAIPQGTTSILLKALEDSRWFTTIERENISDLLNERQIIKSTRQEYANLQNQNTATSPIFPPLLFAGLIIEGGIISYDFNLVTGGVGARYFGIGGGTQYRQDRISVYLRAVSTNNGMILKTVYTSKTILSQSVNASFFRYVDPERLLEAEIGFTKNEPVHLAVKEAIEKAVYSLIMEGYKENLWMVNDQQKIEFNDLLESYLQEKQLNDNLRIDGRILNPKRGNIGLYLGAGGHTLKGDYKNSRTRIGPQAGIRLFINDRLSLGIAHSAFYLENKEIFKKKSNSTDINMEYIFMPDDNLSPYIYSGFALTGLSSRYLSPVYPFFNVGSGIEYLPHHSFGIRGFGGYDFGFKDNLDGYVGGKRKDNIFRFGIGIQYYFDTKTKKNKPK</sequence>
<dbReference type="STRING" id="525373.HMPREF0766_13909"/>